<evidence type="ECO:0000313" key="5">
    <source>
        <dbReference type="EMBL" id="EDW76287.2"/>
    </source>
</evidence>
<dbReference type="GO" id="GO:0008194">
    <property type="term" value="F:UDP-glycosyltransferase activity"/>
    <property type="evidence" value="ECO:0007669"/>
    <property type="project" value="InterPro"/>
</dbReference>
<name>B4MUU2_DROWI</name>
<dbReference type="SMR" id="B4MUU2"/>
<dbReference type="OrthoDB" id="5835829at2759"/>
<keyword evidence="2" id="KW-0328">Glycosyltransferase</keyword>
<keyword evidence="3" id="KW-0808">Transferase</keyword>
<dbReference type="InterPro" id="IPR050271">
    <property type="entry name" value="UDP-glycosyltransferase"/>
</dbReference>
<evidence type="ECO:0000256" key="2">
    <source>
        <dbReference type="ARBA" id="ARBA00022676"/>
    </source>
</evidence>
<organism evidence="5 6">
    <name type="scientific">Drosophila willistoni</name>
    <name type="common">Fruit fly</name>
    <dbReference type="NCBI Taxonomy" id="7260"/>
    <lineage>
        <taxon>Eukaryota</taxon>
        <taxon>Metazoa</taxon>
        <taxon>Ecdysozoa</taxon>
        <taxon>Arthropoda</taxon>
        <taxon>Hexapoda</taxon>
        <taxon>Insecta</taxon>
        <taxon>Pterygota</taxon>
        <taxon>Neoptera</taxon>
        <taxon>Endopterygota</taxon>
        <taxon>Diptera</taxon>
        <taxon>Brachycera</taxon>
        <taxon>Muscomorpha</taxon>
        <taxon>Ephydroidea</taxon>
        <taxon>Drosophilidae</taxon>
        <taxon>Drosophila</taxon>
        <taxon>Sophophora</taxon>
    </lineage>
</organism>
<dbReference type="PANTHER" id="PTHR48043">
    <property type="entry name" value="EG:EG0003.4 PROTEIN-RELATED"/>
    <property type="match status" value="1"/>
</dbReference>
<evidence type="ECO:0008006" key="7">
    <source>
        <dbReference type="Google" id="ProtNLM"/>
    </source>
</evidence>
<evidence type="ECO:0000256" key="4">
    <source>
        <dbReference type="SAM" id="Phobius"/>
    </source>
</evidence>
<dbReference type="HOGENOM" id="CLU_012949_0_2_1"/>
<reference evidence="5 6" key="1">
    <citation type="journal article" date="2007" name="Nature">
        <title>Evolution of genes and genomes on the Drosophila phylogeny.</title>
        <authorList>
            <consortium name="Drosophila 12 Genomes Consortium"/>
            <person name="Clark A.G."/>
            <person name="Eisen M.B."/>
            <person name="Smith D.R."/>
            <person name="Bergman C.M."/>
            <person name="Oliver B."/>
            <person name="Markow T.A."/>
            <person name="Kaufman T.C."/>
            <person name="Kellis M."/>
            <person name="Gelbart W."/>
            <person name="Iyer V.N."/>
            <person name="Pollard D.A."/>
            <person name="Sackton T.B."/>
            <person name="Larracuente A.M."/>
            <person name="Singh N.D."/>
            <person name="Abad J.P."/>
            <person name="Abt D.N."/>
            <person name="Adryan B."/>
            <person name="Aguade M."/>
            <person name="Akashi H."/>
            <person name="Anderson W.W."/>
            <person name="Aquadro C.F."/>
            <person name="Ardell D.H."/>
            <person name="Arguello R."/>
            <person name="Artieri C.G."/>
            <person name="Barbash D.A."/>
            <person name="Barker D."/>
            <person name="Barsanti P."/>
            <person name="Batterham P."/>
            <person name="Batzoglou S."/>
            <person name="Begun D."/>
            <person name="Bhutkar A."/>
            <person name="Blanco E."/>
            <person name="Bosak S.A."/>
            <person name="Bradley R.K."/>
            <person name="Brand A.D."/>
            <person name="Brent M.R."/>
            <person name="Brooks A.N."/>
            <person name="Brown R.H."/>
            <person name="Butlin R.K."/>
            <person name="Caggese C."/>
            <person name="Calvi B.R."/>
            <person name="Bernardo de Carvalho A."/>
            <person name="Caspi A."/>
            <person name="Castrezana S."/>
            <person name="Celniker S.E."/>
            <person name="Chang J.L."/>
            <person name="Chapple C."/>
            <person name="Chatterji S."/>
            <person name="Chinwalla A."/>
            <person name="Civetta A."/>
            <person name="Clifton S.W."/>
            <person name="Comeron J.M."/>
            <person name="Costello J.C."/>
            <person name="Coyne J.A."/>
            <person name="Daub J."/>
            <person name="David R.G."/>
            <person name="Delcher A.L."/>
            <person name="Delehaunty K."/>
            <person name="Do C.B."/>
            <person name="Ebling H."/>
            <person name="Edwards K."/>
            <person name="Eickbush T."/>
            <person name="Evans J.D."/>
            <person name="Filipski A."/>
            <person name="Findeiss S."/>
            <person name="Freyhult E."/>
            <person name="Fulton L."/>
            <person name="Fulton R."/>
            <person name="Garcia A.C."/>
            <person name="Gardiner A."/>
            <person name="Garfield D.A."/>
            <person name="Garvin B.E."/>
            <person name="Gibson G."/>
            <person name="Gilbert D."/>
            <person name="Gnerre S."/>
            <person name="Godfrey J."/>
            <person name="Good R."/>
            <person name="Gotea V."/>
            <person name="Gravely B."/>
            <person name="Greenberg A.J."/>
            <person name="Griffiths-Jones S."/>
            <person name="Gross S."/>
            <person name="Guigo R."/>
            <person name="Gustafson E.A."/>
            <person name="Haerty W."/>
            <person name="Hahn M.W."/>
            <person name="Halligan D.L."/>
            <person name="Halpern A.L."/>
            <person name="Halter G.M."/>
            <person name="Han M.V."/>
            <person name="Heger A."/>
            <person name="Hillier L."/>
            <person name="Hinrichs A.S."/>
            <person name="Holmes I."/>
            <person name="Hoskins R.A."/>
            <person name="Hubisz M.J."/>
            <person name="Hultmark D."/>
            <person name="Huntley M.A."/>
            <person name="Jaffe D.B."/>
            <person name="Jagadeeshan S."/>
            <person name="Jeck W.R."/>
            <person name="Johnson J."/>
            <person name="Jones C.D."/>
            <person name="Jordan W.C."/>
            <person name="Karpen G.H."/>
            <person name="Kataoka E."/>
            <person name="Keightley P.D."/>
            <person name="Kheradpour P."/>
            <person name="Kirkness E.F."/>
            <person name="Koerich L.B."/>
            <person name="Kristiansen K."/>
            <person name="Kudrna D."/>
            <person name="Kulathinal R.J."/>
            <person name="Kumar S."/>
            <person name="Kwok R."/>
            <person name="Lander E."/>
            <person name="Langley C.H."/>
            <person name="Lapoint R."/>
            <person name="Lazzaro B.P."/>
            <person name="Lee S.J."/>
            <person name="Levesque L."/>
            <person name="Li R."/>
            <person name="Lin C.F."/>
            <person name="Lin M.F."/>
            <person name="Lindblad-Toh K."/>
            <person name="Llopart A."/>
            <person name="Long M."/>
            <person name="Low L."/>
            <person name="Lozovsky E."/>
            <person name="Lu J."/>
            <person name="Luo M."/>
            <person name="Machado C.A."/>
            <person name="Makalowski W."/>
            <person name="Marzo M."/>
            <person name="Matsuda M."/>
            <person name="Matzkin L."/>
            <person name="McAllister B."/>
            <person name="McBride C.S."/>
            <person name="McKernan B."/>
            <person name="McKernan K."/>
            <person name="Mendez-Lago M."/>
            <person name="Minx P."/>
            <person name="Mollenhauer M.U."/>
            <person name="Montooth K."/>
            <person name="Mount S.M."/>
            <person name="Mu X."/>
            <person name="Myers E."/>
            <person name="Negre B."/>
            <person name="Newfeld S."/>
            <person name="Nielsen R."/>
            <person name="Noor M.A."/>
            <person name="O'Grady P."/>
            <person name="Pachter L."/>
            <person name="Papaceit M."/>
            <person name="Parisi M.J."/>
            <person name="Parisi M."/>
            <person name="Parts L."/>
            <person name="Pedersen J.S."/>
            <person name="Pesole G."/>
            <person name="Phillippy A.M."/>
            <person name="Ponting C.P."/>
            <person name="Pop M."/>
            <person name="Porcelli D."/>
            <person name="Powell J.R."/>
            <person name="Prohaska S."/>
            <person name="Pruitt K."/>
            <person name="Puig M."/>
            <person name="Quesneville H."/>
            <person name="Ram K.R."/>
            <person name="Rand D."/>
            <person name="Rasmussen M.D."/>
            <person name="Reed L.K."/>
            <person name="Reenan R."/>
            <person name="Reily A."/>
            <person name="Remington K.A."/>
            <person name="Rieger T.T."/>
            <person name="Ritchie M.G."/>
            <person name="Robin C."/>
            <person name="Rogers Y.H."/>
            <person name="Rohde C."/>
            <person name="Rozas J."/>
            <person name="Rubenfield M.J."/>
            <person name="Ruiz A."/>
            <person name="Russo S."/>
            <person name="Salzberg S.L."/>
            <person name="Sanchez-Gracia A."/>
            <person name="Saranga D.J."/>
            <person name="Sato H."/>
            <person name="Schaeffer S.W."/>
            <person name="Schatz M.C."/>
            <person name="Schlenke T."/>
            <person name="Schwartz R."/>
            <person name="Segarra C."/>
            <person name="Singh R.S."/>
            <person name="Sirot L."/>
            <person name="Sirota M."/>
            <person name="Sisneros N.B."/>
            <person name="Smith C.D."/>
            <person name="Smith T.F."/>
            <person name="Spieth J."/>
            <person name="Stage D.E."/>
            <person name="Stark A."/>
            <person name="Stephan W."/>
            <person name="Strausberg R.L."/>
            <person name="Strempel S."/>
            <person name="Sturgill D."/>
            <person name="Sutton G."/>
            <person name="Sutton G.G."/>
            <person name="Tao W."/>
            <person name="Teichmann S."/>
            <person name="Tobari Y.N."/>
            <person name="Tomimura Y."/>
            <person name="Tsolas J.M."/>
            <person name="Valente V.L."/>
            <person name="Venter E."/>
            <person name="Venter J.C."/>
            <person name="Vicario S."/>
            <person name="Vieira F.G."/>
            <person name="Vilella A.J."/>
            <person name="Villasante A."/>
            <person name="Walenz B."/>
            <person name="Wang J."/>
            <person name="Wasserman M."/>
            <person name="Watts T."/>
            <person name="Wilson D."/>
            <person name="Wilson R.K."/>
            <person name="Wing R.A."/>
            <person name="Wolfner M.F."/>
            <person name="Wong A."/>
            <person name="Wong G.K."/>
            <person name="Wu C.I."/>
            <person name="Wu G."/>
            <person name="Yamamoto D."/>
            <person name="Yang H.P."/>
            <person name="Yang S.P."/>
            <person name="Yorke J.A."/>
            <person name="Yoshida K."/>
            <person name="Zdobnov E."/>
            <person name="Zhang P."/>
            <person name="Zhang Y."/>
            <person name="Zimin A.V."/>
            <person name="Baldwin J."/>
            <person name="Abdouelleil A."/>
            <person name="Abdulkadir J."/>
            <person name="Abebe A."/>
            <person name="Abera B."/>
            <person name="Abreu J."/>
            <person name="Acer S.C."/>
            <person name="Aftuck L."/>
            <person name="Alexander A."/>
            <person name="An P."/>
            <person name="Anderson E."/>
            <person name="Anderson S."/>
            <person name="Arachi H."/>
            <person name="Azer M."/>
            <person name="Bachantsang P."/>
            <person name="Barry A."/>
            <person name="Bayul T."/>
            <person name="Berlin A."/>
            <person name="Bessette D."/>
            <person name="Bloom T."/>
            <person name="Blye J."/>
            <person name="Boguslavskiy L."/>
            <person name="Bonnet C."/>
            <person name="Boukhgalter B."/>
            <person name="Bourzgui I."/>
            <person name="Brown A."/>
            <person name="Cahill P."/>
            <person name="Channer S."/>
            <person name="Cheshatsang Y."/>
            <person name="Chuda L."/>
            <person name="Citroen M."/>
            <person name="Collymore A."/>
            <person name="Cooke P."/>
            <person name="Costello M."/>
            <person name="D'Aco K."/>
            <person name="Daza R."/>
            <person name="De Haan G."/>
            <person name="DeGray S."/>
            <person name="DeMaso C."/>
            <person name="Dhargay N."/>
            <person name="Dooley K."/>
            <person name="Dooley E."/>
            <person name="Doricent M."/>
            <person name="Dorje P."/>
            <person name="Dorjee K."/>
            <person name="Dupes A."/>
            <person name="Elong R."/>
            <person name="Falk J."/>
            <person name="Farina A."/>
            <person name="Faro S."/>
            <person name="Ferguson D."/>
            <person name="Fisher S."/>
            <person name="Foley C.D."/>
            <person name="Franke A."/>
            <person name="Friedrich D."/>
            <person name="Gadbois L."/>
            <person name="Gearin G."/>
            <person name="Gearin C.R."/>
            <person name="Giannoukos G."/>
            <person name="Goode T."/>
            <person name="Graham J."/>
            <person name="Grandbois E."/>
            <person name="Grewal S."/>
            <person name="Gyaltsen K."/>
            <person name="Hafez N."/>
            <person name="Hagos B."/>
            <person name="Hall J."/>
            <person name="Henson C."/>
            <person name="Hollinger A."/>
            <person name="Honan T."/>
            <person name="Huard M.D."/>
            <person name="Hughes L."/>
            <person name="Hurhula B."/>
            <person name="Husby M.E."/>
            <person name="Kamat A."/>
            <person name="Kanga B."/>
            <person name="Kashin S."/>
            <person name="Khazanovich D."/>
            <person name="Kisner P."/>
            <person name="Lance K."/>
            <person name="Lara M."/>
            <person name="Lee W."/>
            <person name="Lennon N."/>
            <person name="Letendre F."/>
            <person name="LeVine R."/>
            <person name="Lipovsky A."/>
            <person name="Liu X."/>
            <person name="Liu J."/>
            <person name="Liu S."/>
            <person name="Lokyitsang T."/>
            <person name="Lokyitsang Y."/>
            <person name="Lubonja R."/>
            <person name="Lui A."/>
            <person name="MacDonald P."/>
            <person name="Magnisalis V."/>
            <person name="Maru K."/>
            <person name="Matthews C."/>
            <person name="McCusker W."/>
            <person name="McDonough S."/>
            <person name="Mehta T."/>
            <person name="Meldrim J."/>
            <person name="Meneus L."/>
            <person name="Mihai O."/>
            <person name="Mihalev A."/>
            <person name="Mihova T."/>
            <person name="Mittelman R."/>
            <person name="Mlenga V."/>
            <person name="Montmayeur A."/>
            <person name="Mulrain L."/>
            <person name="Navidi A."/>
            <person name="Naylor J."/>
            <person name="Negash T."/>
            <person name="Nguyen T."/>
            <person name="Nguyen N."/>
            <person name="Nicol R."/>
            <person name="Norbu C."/>
            <person name="Norbu N."/>
            <person name="Novod N."/>
            <person name="O'Neill B."/>
            <person name="Osman S."/>
            <person name="Markiewicz E."/>
            <person name="Oyono O.L."/>
            <person name="Patti C."/>
            <person name="Phunkhang P."/>
            <person name="Pierre F."/>
            <person name="Priest M."/>
            <person name="Raghuraman S."/>
            <person name="Rege F."/>
            <person name="Reyes R."/>
            <person name="Rise C."/>
            <person name="Rogov P."/>
            <person name="Ross K."/>
            <person name="Ryan E."/>
            <person name="Settipalli S."/>
            <person name="Shea T."/>
            <person name="Sherpa N."/>
            <person name="Shi L."/>
            <person name="Shih D."/>
            <person name="Sparrow T."/>
            <person name="Spaulding J."/>
            <person name="Stalker J."/>
            <person name="Stange-Thomann N."/>
            <person name="Stavropoulos S."/>
            <person name="Stone C."/>
            <person name="Strader C."/>
            <person name="Tesfaye S."/>
            <person name="Thomson T."/>
            <person name="Thoulutsang Y."/>
            <person name="Thoulutsang D."/>
            <person name="Topham K."/>
            <person name="Topping I."/>
            <person name="Tsamla T."/>
            <person name="Vassiliev H."/>
            <person name="Vo A."/>
            <person name="Wangchuk T."/>
            <person name="Wangdi T."/>
            <person name="Weiand M."/>
            <person name="Wilkinson J."/>
            <person name="Wilson A."/>
            <person name="Yadav S."/>
            <person name="Young G."/>
            <person name="Yu Q."/>
            <person name="Zembek L."/>
            <person name="Zhong D."/>
            <person name="Zimmer A."/>
            <person name="Zwirko Z."/>
            <person name="Jaffe D.B."/>
            <person name="Alvarez P."/>
            <person name="Brockman W."/>
            <person name="Butler J."/>
            <person name="Chin C."/>
            <person name="Gnerre S."/>
            <person name="Grabherr M."/>
            <person name="Kleber M."/>
            <person name="Mauceli E."/>
            <person name="MacCallum I."/>
        </authorList>
    </citation>
    <scope>NUCLEOTIDE SEQUENCE [LARGE SCALE GENOMIC DNA]</scope>
    <source>
        <strain evidence="6">Tucson 14030-0811.24</strain>
    </source>
</reference>
<dbReference type="CDD" id="cd03784">
    <property type="entry name" value="GT1_Gtf-like"/>
    <property type="match status" value="1"/>
</dbReference>
<dbReference type="InterPro" id="IPR002213">
    <property type="entry name" value="UDP_glucos_trans"/>
</dbReference>
<feature type="transmembrane region" description="Helical" evidence="4">
    <location>
        <begin position="453"/>
        <end position="476"/>
    </location>
</feature>
<evidence type="ECO:0000256" key="3">
    <source>
        <dbReference type="ARBA" id="ARBA00022679"/>
    </source>
</evidence>
<dbReference type="AlphaFoldDB" id="B4MUU2"/>
<dbReference type="EMBL" id="CH963857">
    <property type="protein sequence ID" value="EDW76287.2"/>
    <property type="molecule type" value="Genomic_DNA"/>
</dbReference>
<gene>
    <name evidence="5" type="primary">Dwil\GK14743</name>
    <name evidence="5" type="ORF">Dwil_GK14743</name>
</gene>
<keyword evidence="4" id="KW-0812">Transmembrane</keyword>
<evidence type="ECO:0000256" key="1">
    <source>
        <dbReference type="ARBA" id="ARBA00009995"/>
    </source>
</evidence>
<dbReference type="Gene3D" id="3.40.50.2000">
    <property type="entry name" value="Glycogen Phosphorylase B"/>
    <property type="match status" value="1"/>
</dbReference>
<dbReference type="FunCoup" id="B4MUU2">
    <property type="interactions" value="206"/>
</dbReference>
<dbReference type="Proteomes" id="UP000007798">
    <property type="component" value="Unassembled WGS sequence"/>
</dbReference>
<proteinExistence type="inferred from homology"/>
<dbReference type="KEGG" id="dwi:6642673"/>
<dbReference type="InParanoid" id="B4MUU2"/>
<sequence>MSMVKVLAENGHNVTVITTLKPVVNHPNITVIRIPLTPEEEKQLTQMITGMTNQESKNMIYTMYRIATQMTLVFDKMESVMIDQRVKDLYENQDNRFDLVFLGFFMNNYQLGLAQKLKAPVVIAASVPPSEIMNYLIGNPAELAYVPTFQIAVEKNQGMTFGQRLKNYIASLGSSVFVTYLENKNGKIYNSHFGNDPEMPSYEDLKKNVSLVFFASHGISEGPIRPNVPAAIEVGGIQIKDKPDPLPQNMEKFLNEAKHGAVLLSLGSNVKSSLLKPEIVQKIFSVLSKLKHNVIWKWEDLENTPGKSANILYSKWVPQDDILAHPNLKLFITHAGKGGITEAQYHGKPMLALPVFGDQPANAESMVKAGFGVSLELLTLEEEAFEESLLEVLKNPKYAQAVGTFSSLYRDRPLSARQNVLYWSEYVIRHRGAPHLQSPVVHMGVIAANNLDIYLLLAGILLISLLLLKVFIKFVCRKINAGKSQKIKKH</sequence>
<protein>
    <recommendedName>
        <fullName evidence="7">UDP-glycosyltransferases domain-containing protein</fullName>
    </recommendedName>
</protein>
<keyword evidence="4" id="KW-1133">Transmembrane helix</keyword>
<keyword evidence="6" id="KW-1185">Reference proteome</keyword>
<accession>B4MUU2</accession>
<dbReference type="FunFam" id="3.40.50.2000:FF:000050">
    <property type="entry name" value="UDP-glucuronosyltransferase"/>
    <property type="match status" value="1"/>
</dbReference>
<dbReference type="PANTHER" id="PTHR48043:SF159">
    <property type="entry name" value="EG:EG0003.4 PROTEIN-RELATED"/>
    <property type="match status" value="1"/>
</dbReference>
<comment type="similarity">
    <text evidence="1">Belongs to the UDP-glycosyltransferase family.</text>
</comment>
<evidence type="ECO:0000313" key="6">
    <source>
        <dbReference type="Proteomes" id="UP000007798"/>
    </source>
</evidence>
<dbReference type="SUPFAM" id="SSF53756">
    <property type="entry name" value="UDP-Glycosyltransferase/glycogen phosphorylase"/>
    <property type="match status" value="1"/>
</dbReference>
<dbReference type="Pfam" id="PF00201">
    <property type="entry name" value="UDPGT"/>
    <property type="match status" value="1"/>
</dbReference>
<dbReference type="STRING" id="7260.B4MUU2"/>
<keyword evidence="4" id="KW-0472">Membrane</keyword>